<keyword evidence="4" id="KW-0805">Transcription regulation</keyword>
<organism evidence="10 11">
    <name type="scientific">Clathrus columnatus</name>
    <dbReference type="NCBI Taxonomy" id="1419009"/>
    <lineage>
        <taxon>Eukaryota</taxon>
        <taxon>Fungi</taxon>
        <taxon>Dikarya</taxon>
        <taxon>Basidiomycota</taxon>
        <taxon>Agaricomycotina</taxon>
        <taxon>Agaricomycetes</taxon>
        <taxon>Phallomycetidae</taxon>
        <taxon>Phallales</taxon>
        <taxon>Clathraceae</taxon>
        <taxon>Clathrus</taxon>
    </lineage>
</organism>
<dbReference type="PANTHER" id="PTHR12707">
    <property type="entry name" value="PINN"/>
    <property type="match status" value="1"/>
</dbReference>
<feature type="domain" description="Pinin/SDK/MemA protein" evidence="9">
    <location>
        <begin position="52"/>
        <end position="150"/>
    </location>
</feature>
<name>A0AAV5A627_9AGAM</name>
<evidence type="ECO:0000256" key="3">
    <source>
        <dbReference type="ARBA" id="ARBA00022664"/>
    </source>
</evidence>
<dbReference type="EMBL" id="BPWL01000003">
    <property type="protein sequence ID" value="GJJ08420.1"/>
    <property type="molecule type" value="Genomic_DNA"/>
</dbReference>
<keyword evidence="6" id="KW-0508">mRNA splicing</keyword>
<reference evidence="10" key="1">
    <citation type="submission" date="2021-10" db="EMBL/GenBank/DDBJ databases">
        <title>De novo Genome Assembly of Clathrus columnatus (Basidiomycota, Fungi) Using Illumina and Nanopore Sequence Data.</title>
        <authorList>
            <person name="Ogiso-Tanaka E."/>
            <person name="Itagaki H."/>
            <person name="Hosoya T."/>
            <person name="Hosaka K."/>
        </authorList>
    </citation>
    <scope>NUCLEOTIDE SEQUENCE</scope>
    <source>
        <strain evidence="10">MO-923</strain>
    </source>
</reference>
<protein>
    <recommendedName>
        <fullName evidence="9">Pinin/SDK/MemA protein domain-containing protein</fullName>
    </recommendedName>
</protein>
<comment type="similarity">
    <text evidence="2">Belongs to the pinin family.</text>
</comment>
<accession>A0AAV5A627</accession>
<dbReference type="AlphaFoldDB" id="A0AAV5A627"/>
<evidence type="ECO:0000313" key="11">
    <source>
        <dbReference type="Proteomes" id="UP001050691"/>
    </source>
</evidence>
<dbReference type="InterPro" id="IPR039853">
    <property type="entry name" value="Pinin"/>
</dbReference>
<keyword evidence="3" id="KW-0507">mRNA processing</keyword>
<dbReference type="InterPro" id="IPR006786">
    <property type="entry name" value="Pinin_SDK_MemA"/>
</dbReference>
<dbReference type="PANTHER" id="PTHR12707:SF0">
    <property type="entry name" value="PININ"/>
    <property type="match status" value="1"/>
</dbReference>
<feature type="region of interest" description="Disordered" evidence="8">
    <location>
        <begin position="1"/>
        <end position="127"/>
    </location>
</feature>
<feature type="compositionally biased region" description="Basic and acidic residues" evidence="8">
    <location>
        <begin position="71"/>
        <end position="127"/>
    </location>
</feature>
<feature type="region of interest" description="Disordered" evidence="8">
    <location>
        <begin position="229"/>
        <end position="290"/>
    </location>
</feature>
<evidence type="ECO:0000256" key="8">
    <source>
        <dbReference type="SAM" id="MobiDB-lite"/>
    </source>
</evidence>
<proteinExistence type="inferred from homology"/>
<evidence type="ECO:0000256" key="4">
    <source>
        <dbReference type="ARBA" id="ARBA00023015"/>
    </source>
</evidence>
<dbReference type="GO" id="GO:0071013">
    <property type="term" value="C:catalytic step 2 spliceosome"/>
    <property type="evidence" value="ECO:0007669"/>
    <property type="project" value="TreeGrafter"/>
</dbReference>
<feature type="compositionally biased region" description="Acidic residues" evidence="8">
    <location>
        <begin position="1"/>
        <end position="11"/>
    </location>
</feature>
<dbReference type="Pfam" id="PF04696">
    <property type="entry name" value="Pinin_SDK_memA"/>
    <property type="match status" value="1"/>
</dbReference>
<feature type="compositionally biased region" description="Acidic residues" evidence="8">
    <location>
        <begin position="249"/>
        <end position="259"/>
    </location>
</feature>
<dbReference type="GO" id="GO:0006397">
    <property type="term" value="P:mRNA processing"/>
    <property type="evidence" value="ECO:0007669"/>
    <property type="project" value="UniProtKB-KW"/>
</dbReference>
<evidence type="ECO:0000256" key="5">
    <source>
        <dbReference type="ARBA" id="ARBA00023163"/>
    </source>
</evidence>
<keyword evidence="5" id="KW-0804">Transcription</keyword>
<dbReference type="GO" id="GO:0008380">
    <property type="term" value="P:RNA splicing"/>
    <property type="evidence" value="ECO:0007669"/>
    <property type="project" value="UniProtKB-KW"/>
</dbReference>
<gene>
    <name evidence="10" type="ORF">Clacol_002636</name>
</gene>
<comment type="caution">
    <text evidence="10">The sequence shown here is derived from an EMBL/GenBank/DDBJ whole genome shotgun (WGS) entry which is preliminary data.</text>
</comment>
<keyword evidence="11" id="KW-1185">Reference proteome</keyword>
<dbReference type="Proteomes" id="UP001050691">
    <property type="component" value="Unassembled WGS sequence"/>
</dbReference>
<keyword evidence="7" id="KW-0539">Nucleus</keyword>
<feature type="compositionally biased region" description="Basic and acidic residues" evidence="8">
    <location>
        <begin position="44"/>
        <end position="53"/>
    </location>
</feature>
<evidence type="ECO:0000256" key="1">
    <source>
        <dbReference type="ARBA" id="ARBA00004123"/>
    </source>
</evidence>
<evidence type="ECO:0000259" key="9">
    <source>
        <dbReference type="Pfam" id="PF04696"/>
    </source>
</evidence>
<evidence type="ECO:0000256" key="2">
    <source>
        <dbReference type="ARBA" id="ARBA00010386"/>
    </source>
</evidence>
<evidence type="ECO:0000256" key="6">
    <source>
        <dbReference type="ARBA" id="ARBA00023187"/>
    </source>
</evidence>
<evidence type="ECO:0000313" key="10">
    <source>
        <dbReference type="EMBL" id="GJJ08420.1"/>
    </source>
</evidence>
<evidence type="ECO:0000256" key="7">
    <source>
        <dbReference type="ARBA" id="ARBA00023242"/>
    </source>
</evidence>
<comment type="subcellular location">
    <subcellularLocation>
        <location evidence="1">Nucleus</location>
    </subcellularLocation>
</comment>
<feature type="compositionally biased region" description="Basic and acidic residues" evidence="8">
    <location>
        <begin position="229"/>
        <end position="238"/>
    </location>
</feature>
<sequence>MASDIVEESTVTEETKMEQEENIEGNGPPAVSNEAPQGGRKRPRIDLTTDSRERKRGKSMFGILLGTLNKAKQEDHDRNSSEAARKRADIDRRLQTQLAEEHDSVRRAEELKRDRQTANRKEEDLKLKESLFRLRRTRLPALAHFLLTSDKIPRDGELSESSNPLALPPRTHPPPLYYLPAVLLPSQAKLQEKRVAETKEAIEKEWASWETQRKQGYEEINKLRARAEEEEKRFESNKTGELAKLGNVSDDDTKMDEDDDHPRRRSYKDEEQVGDGEMAMAADGDDAVEY</sequence>